<dbReference type="SUPFAM" id="SSF52518">
    <property type="entry name" value="Thiamin diphosphate-binding fold (THDP-binding)"/>
    <property type="match status" value="2"/>
</dbReference>
<feature type="binding site" evidence="10">
    <location>
        <begin position="967"/>
        <end position="970"/>
    </location>
    <ligand>
        <name>thiamine diphosphate</name>
        <dbReference type="ChEBI" id="CHEBI:58937"/>
    </ligand>
</feature>
<evidence type="ECO:0000256" key="11">
    <source>
        <dbReference type="PIRSR" id="PIRSR000159-2"/>
    </source>
</evidence>
<dbReference type="InterPro" id="IPR029061">
    <property type="entry name" value="THDP-binding"/>
</dbReference>
<dbReference type="PROSITE" id="PS00198">
    <property type="entry name" value="4FE4S_FER_1"/>
    <property type="match status" value="2"/>
</dbReference>
<proteinExistence type="inferred from homology"/>
<dbReference type="PROSITE" id="PS51379">
    <property type="entry name" value="4FE4S_FER_2"/>
    <property type="match status" value="2"/>
</dbReference>
<dbReference type="SUPFAM" id="SSF52922">
    <property type="entry name" value="TK C-terminal domain-like"/>
    <property type="match status" value="1"/>
</dbReference>
<dbReference type="InterPro" id="IPR037112">
    <property type="entry name" value="Pyrv-flavodox_OxR_EKR_sf"/>
</dbReference>
<feature type="binding site" evidence="12">
    <location>
        <position position="815"/>
    </location>
    <ligand>
        <name>[4Fe-4S] cluster</name>
        <dbReference type="ChEBI" id="CHEBI:49883"/>
        <label>3</label>
    </ligand>
</feature>
<feature type="binding site" evidence="10">
    <location>
        <position position="64"/>
    </location>
    <ligand>
        <name>thiamine diphosphate</name>
        <dbReference type="ChEBI" id="CHEBI:58937"/>
    </ligand>
</feature>
<dbReference type="GO" id="GO:0016903">
    <property type="term" value="F:oxidoreductase activity, acting on the aldehyde or oxo group of donors"/>
    <property type="evidence" value="ECO:0007669"/>
    <property type="project" value="InterPro"/>
</dbReference>
<feature type="binding site" evidence="10">
    <location>
        <position position="840"/>
    </location>
    <ligand>
        <name>thiamine diphosphate</name>
        <dbReference type="ChEBI" id="CHEBI:58937"/>
    </ligand>
</feature>
<feature type="site" description="Important for catalytic activity" evidence="11">
    <location>
        <position position="64"/>
    </location>
</feature>
<protein>
    <submittedName>
        <fullName evidence="14">Pyruvate-ferredoxin/flavodoxin oxidoreductase</fullName>
    </submittedName>
</protein>
<dbReference type="OrthoDB" id="9794954at2"/>
<feature type="binding site" evidence="10">
    <location>
        <begin position="996"/>
        <end position="1001"/>
    </location>
    <ligand>
        <name>thiamine diphosphate</name>
        <dbReference type="ChEBI" id="CHEBI:58937"/>
    </ligand>
</feature>
<feature type="binding site" evidence="12">
    <location>
        <position position="749"/>
    </location>
    <ligand>
        <name>[4Fe-4S] cluster</name>
        <dbReference type="ChEBI" id="CHEBI:49883"/>
        <label>2</label>
    </ligand>
</feature>
<comment type="cofactor">
    <cofactor evidence="12">
        <name>[4Fe-4S] cluster</name>
        <dbReference type="ChEBI" id="CHEBI:49883"/>
    </cofactor>
    <text evidence="12">Binds 3 [4Fe-4S] clusters per subunit.</text>
</comment>
<dbReference type="InterPro" id="IPR019456">
    <property type="entry name" value="Pyrv-flavodox_OxRtase_EKR"/>
</dbReference>
<evidence type="ECO:0000256" key="10">
    <source>
        <dbReference type="PIRSR" id="PIRSR000159-1"/>
    </source>
</evidence>
<dbReference type="Gene3D" id="3.40.920.10">
    <property type="entry name" value="Pyruvate-ferredoxin oxidoreductase, PFOR, domain III"/>
    <property type="match status" value="1"/>
</dbReference>
<evidence type="ECO:0000313" key="14">
    <source>
        <dbReference type="EMBL" id="SMC62635.1"/>
    </source>
</evidence>
<dbReference type="FunFam" id="3.40.50.970:FF:000041">
    <property type="entry name" value="Pyruvate:ferredoxin (Flavodoxin) oxidoreductase"/>
    <property type="match status" value="1"/>
</dbReference>
<dbReference type="InterPro" id="IPR011766">
    <property type="entry name" value="TPP_enzyme_TPP-bd"/>
</dbReference>
<dbReference type="Gene3D" id="3.40.50.970">
    <property type="match status" value="2"/>
</dbReference>
<evidence type="ECO:0000256" key="6">
    <source>
        <dbReference type="ARBA" id="ARBA00023002"/>
    </source>
</evidence>
<comment type="similarity">
    <text evidence="1 9">Belongs to the pyruvate:ferredoxin/flavodoxin oxidoreductase family.</text>
</comment>
<evidence type="ECO:0000313" key="15">
    <source>
        <dbReference type="Proteomes" id="UP000192738"/>
    </source>
</evidence>
<feature type="binding site" evidence="10">
    <location>
        <position position="31"/>
    </location>
    <ligand>
        <name>pyruvate</name>
        <dbReference type="ChEBI" id="CHEBI:15361"/>
    </ligand>
</feature>
<feature type="binding site" evidence="12">
    <location>
        <position position="746"/>
    </location>
    <ligand>
        <name>[4Fe-4S] cluster</name>
        <dbReference type="ChEBI" id="CHEBI:49883"/>
        <label>2</label>
    </ligand>
</feature>
<dbReference type="Gene3D" id="4.10.780.10">
    <property type="entry name" value="Pyruvate-flavodoxin oxidoreductase, EKR domain"/>
    <property type="match status" value="1"/>
</dbReference>
<feature type="domain" description="4Fe-4S ferredoxin-type" evidence="13">
    <location>
        <begin position="737"/>
        <end position="768"/>
    </location>
</feature>
<feature type="domain" description="4Fe-4S ferredoxin-type" evidence="13">
    <location>
        <begin position="681"/>
        <end position="710"/>
    </location>
</feature>
<feature type="binding site" evidence="12">
    <location>
        <position position="756"/>
    </location>
    <ligand>
        <name>[4Fe-4S] cluster</name>
        <dbReference type="ChEBI" id="CHEBI:49883"/>
        <label>1</label>
    </ligand>
</feature>
<evidence type="ECO:0000256" key="1">
    <source>
        <dbReference type="ARBA" id="ARBA00009032"/>
    </source>
</evidence>
<dbReference type="SUPFAM" id="SSF53323">
    <property type="entry name" value="Pyruvate-ferredoxin oxidoreductase, PFOR, domain III"/>
    <property type="match status" value="1"/>
</dbReference>
<feature type="binding site" evidence="12">
    <location>
        <position position="840"/>
    </location>
    <ligand>
        <name>[4Fe-4S] cluster</name>
        <dbReference type="ChEBI" id="CHEBI:49883"/>
        <label>3</label>
    </ligand>
</feature>
<evidence type="ECO:0000256" key="7">
    <source>
        <dbReference type="ARBA" id="ARBA00023004"/>
    </source>
</evidence>
<dbReference type="AlphaFoldDB" id="A0A1W2APL4"/>
<dbReference type="EMBL" id="FWXI01000006">
    <property type="protein sequence ID" value="SMC62635.1"/>
    <property type="molecule type" value="Genomic_DNA"/>
</dbReference>
<dbReference type="InterPro" id="IPR017896">
    <property type="entry name" value="4Fe4S_Fe-S-bd"/>
</dbReference>
<dbReference type="InterPro" id="IPR002869">
    <property type="entry name" value="Pyrv_flavodox_OxRed_cen"/>
</dbReference>
<evidence type="ECO:0000256" key="2">
    <source>
        <dbReference type="ARBA" id="ARBA00022448"/>
    </source>
</evidence>
<feature type="binding site" evidence="12">
    <location>
        <position position="752"/>
    </location>
    <ligand>
        <name>[4Fe-4S] cluster</name>
        <dbReference type="ChEBI" id="CHEBI:49883"/>
        <label>2</label>
    </ligand>
</feature>
<reference evidence="14 15" key="1">
    <citation type="submission" date="2017-04" db="EMBL/GenBank/DDBJ databases">
        <authorList>
            <person name="Afonso C.L."/>
            <person name="Miller P.J."/>
            <person name="Scott M.A."/>
            <person name="Spackman E."/>
            <person name="Goraichik I."/>
            <person name="Dimitrov K.M."/>
            <person name="Suarez D.L."/>
            <person name="Swayne D.E."/>
        </authorList>
    </citation>
    <scope>NUCLEOTIDE SEQUENCE [LARGE SCALE GENOMIC DNA]</scope>
    <source>
        <strain evidence="14 15">DSM 5090</strain>
    </source>
</reference>
<dbReference type="GO" id="GO:0005506">
    <property type="term" value="F:iron ion binding"/>
    <property type="evidence" value="ECO:0007669"/>
    <property type="project" value="InterPro"/>
</dbReference>
<dbReference type="InterPro" id="IPR002880">
    <property type="entry name" value="Pyrv_Fd/Flavodoxin_OxRdtase_N"/>
</dbReference>
<accession>A0A1W2APL4</accession>
<feature type="binding site" evidence="12">
    <location>
        <position position="696"/>
    </location>
    <ligand>
        <name>[4Fe-4S] cluster</name>
        <dbReference type="ChEBI" id="CHEBI:49883"/>
        <label>1</label>
    </ligand>
</feature>
<dbReference type="RefSeq" id="WP_084575255.1">
    <property type="nucleotide sequence ID" value="NZ_CP155572.1"/>
</dbReference>
<dbReference type="GO" id="GO:0051539">
    <property type="term" value="F:4 iron, 4 sulfur cluster binding"/>
    <property type="evidence" value="ECO:0007669"/>
    <property type="project" value="UniProtKB-KW"/>
</dbReference>
<dbReference type="NCBIfam" id="TIGR02176">
    <property type="entry name" value="pyruv_ox_red"/>
    <property type="match status" value="1"/>
</dbReference>
<feature type="site" description="Important for catalytic activity" evidence="11">
    <location>
        <position position="31"/>
    </location>
</feature>
<dbReference type="SUPFAM" id="SSF54862">
    <property type="entry name" value="4Fe-4S ferredoxins"/>
    <property type="match status" value="1"/>
</dbReference>
<feature type="binding site" evidence="12">
    <location>
        <position position="700"/>
    </location>
    <ligand>
        <name>[4Fe-4S] cluster</name>
        <dbReference type="ChEBI" id="CHEBI:49883"/>
        <label>2</label>
    </ligand>
</feature>
<keyword evidence="7 12" id="KW-0408">Iron</keyword>
<dbReference type="FunFam" id="3.40.50.970:FF:000012">
    <property type="entry name" value="Pyruvate:ferredoxin (Flavodoxin) oxidoreductase"/>
    <property type="match status" value="1"/>
</dbReference>
<dbReference type="Gene3D" id="3.30.70.20">
    <property type="match status" value="1"/>
</dbReference>
<organism evidence="14 15">
    <name type="scientific">Sporomusa malonica</name>
    <dbReference type="NCBI Taxonomy" id="112901"/>
    <lineage>
        <taxon>Bacteria</taxon>
        <taxon>Bacillati</taxon>
        <taxon>Bacillota</taxon>
        <taxon>Negativicutes</taxon>
        <taxon>Selenomonadales</taxon>
        <taxon>Sporomusaceae</taxon>
        <taxon>Sporomusa</taxon>
    </lineage>
</organism>
<dbReference type="InterPro" id="IPR011895">
    <property type="entry name" value="Pyrv_flavodox_OxRed"/>
</dbReference>
<dbReference type="Pfam" id="PF02775">
    <property type="entry name" value="TPP_enzyme_C"/>
    <property type="match status" value="1"/>
</dbReference>
<feature type="binding site" evidence="12">
    <location>
        <position position="690"/>
    </location>
    <ligand>
        <name>[4Fe-4S] cluster</name>
        <dbReference type="ChEBI" id="CHEBI:49883"/>
        <label>1</label>
    </ligand>
</feature>
<dbReference type="InterPro" id="IPR033412">
    <property type="entry name" value="PFOR_II"/>
</dbReference>
<dbReference type="Pfam" id="PF01855">
    <property type="entry name" value="POR_N"/>
    <property type="match status" value="1"/>
</dbReference>
<dbReference type="GO" id="GO:0022900">
    <property type="term" value="P:electron transport chain"/>
    <property type="evidence" value="ECO:0007669"/>
    <property type="project" value="InterPro"/>
</dbReference>
<dbReference type="PIRSF" id="PIRSF000159">
    <property type="entry name" value="NifJ"/>
    <property type="match status" value="1"/>
</dbReference>
<keyword evidence="14" id="KW-0670">Pyruvate</keyword>
<dbReference type="InterPro" id="IPR019752">
    <property type="entry name" value="Pyrv/ketoisovalerate_OxRed_cat"/>
</dbReference>
<dbReference type="InterPro" id="IPR009014">
    <property type="entry name" value="Transketo_C/PFOR_II"/>
</dbReference>
<gene>
    <name evidence="14" type="ORF">SAMN04488500_10631</name>
</gene>
<dbReference type="Gene3D" id="3.40.50.920">
    <property type="match status" value="1"/>
</dbReference>
<dbReference type="FunFam" id="3.40.50.920:FF:000007">
    <property type="entry name" value="Pyruvate:ferredoxin (Flavodoxin) oxidoreductase"/>
    <property type="match status" value="1"/>
</dbReference>
<keyword evidence="5 9" id="KW-0249">Electron transport</keyword>
<feature type="site" description="Important for catalytic activity" evidence="11">
    <location>
        <position position="1001"/>
    </location>
</feature>
<dbReference type="PANTHER" id="PTHR32154">
    <property type="entry name" value="PYRUVATE-FLAVODOXIN OXIDOREDUCTASE-RELATED"/>
    <property type="match status" value="1"/>
</dbReference>
<dbReference type="CDD" id="cd07034">
    <property type="entry name" value="TPP_PYR_PFOR_IOR-alpha_like"/>
    <property type="match status" value="1"/>
</dbReference>
<dbReference type="STRING" id="112901.SAMN04488500_10631"/>
<dbReference type="InterPro" id="IPR017900">
    <property type="entry name" value="4Fe4S_Fe_S_CS"/>
</dbReference>
<feature type="binding site" evidence="10">
    <location>
        <position position="114"/>
    </location>
    <ligand>
        <name>pyruvate</name>
        <dbReference type="ChEBI" id="CHEBI:15361"/>
    </ligand>
</feature>
<dbReference type="FunFam" id="3.30.70.20:FF:000022">
    <property type="entry name" value="Pyruvate:ferredoxin (Flavodoxin) oxidoreductase"/>
    <property type="match status" value="1"/>
</dbReference>
<keyword evidence="4 12" id="KW-0479">Metal-binding</keyword>
<feature type="site" description="Important for catalytic activity" evidence="11">
    <location>
        <position position="114"/>
    </location>
</feature>
<keyword evidence="6 9" id="KW-0560">Oxidoreductase</keyword>
<keyword evidence="15" id="KW-1185">Reference proteome</keyword>
<keyword evidence="3 12" id="KW-0004">4Fe-4S</keyword>
<evidence type="ECO:0000256" key="12">
    <source>
        <dbReference type="PIRSR" id="PIRSR000159-50"/>
    </source>
</evidence>
<feature type="binding site" evidence="12">
    <location>
        <position position="812"/>
    </location>
    <ligand>
        <name>[4Fe-4S] cluster</name>
        <dbReference type="ChEBI" id="CHEBI:49883"/>
        <label>3</label>
    </ligand>
</feature>
<dbReference type="Pfam" id="PF17147">
    <property type="entry name" value="PFOR_II"/>
    <property type="match status" value="1"/>
</dbReference>
<dbReference type="Proteomes" id="UP000192738">
    <property type="component" value="Unassembled WGS sequence"/>
</dbReference>
<evidence type="ECO:0000259" key="13">
    <source>
        <dbReference type="PROSITE" id="PS51379"/>
    </source>
</evidence>
<name>A0A1W2APL4_9FIRM</name>
<dbReference type="InterPro" id="IPR050722">
    <property type="entry name" value="Pyruvate:ferred/Flavod_OxRd"/>
</dbReference>
<dbReference type="GO" id="GO:0030976">
    <property type="term" value="F:thiamine pyrophosphate binding"/>
    <property type="evidence" value="ECO:0007669"/>
    <property type="project" value="InterPro"/>
</dbReference>
<dbReference type="Pfam" id="PF10371">
    <property type="entry name" value="EKR"/>
    <property type="match status" value="1"/>
</dbReference>
<dbReference type="SMART" id="SM00890">
    <property type="entry name" value="EKR"/>
    <property type="match status" value="1"/>
</dbReference>
<dbReference type="PANTHER" id="PTHR32154:SF0">
    <property type="entry name" value="PYRUVATE-FLAVODOXIN OXIDOREDUCTASE-RELATED"/>
    <property type="match status" value="1"/>
</dbReference>
<dbReference type="Pfam" id="PF01558">
    <property type="entry name" value="POR"/>
    <property type="match status" value="1"/>
</dbReference>
<evidence type="ECO:0000256" key="9">
    <source>
        <dbReference type="PIRNR" id="PIRNR000159"/>
    </source>
</evidence>
<dbReference type="FunFam" id="3.40.920.10:FF:000001">
    <property type="entry name" value="Pyruvate:ferredoxin (Flavodoxin) oxidoreductase"/>
    <property type="match status" value="1"/>
</dbReference>
<dbReference type="GO" id="GO:0006979">
    <property type="term" value="P:response to oxidative stress"/>
    <property type="evidence" value="ECO:0007669"/>
    <property type="project" value="TreeGrafter"/>
</dbReference>
<keyword evidence="2 9" id="KW-0813">Transport</keyword>
<evidence type="ECO:0000256" key="8">
    <source>
        <dbReference type="ARBA" id="ARBA00023014"/>
    </source>
</evidence>
<evidence type="ECO:0000256" key="5">
    <source>
        <dbReference type="ARBA" id="ARBA00022982"/>
    </source>
</evidence>
<feature type="binding site" evidence="10">
    <location>
        <position position="817"/>
    </location>
    <ligand>
        <name>thiamine diphosphate</name>
        <dbReference type="ChEBI" id="CHEBI:58937"/>
    </ligand>
</feature>
<sequence>MEKVMHTMDGNEAAAYISYAFTEVATIYPITPSSPMAEYVDLWSAKGKKNLFGQTVRLVEMQSEAGAIGAMHGSLEAGTLTTSYTASQGLLLMIPTMYRLSGQLKPGVLHVSARTVGTHAFSIFGDHSDVMACRQTGFAMLSTGSVQEVMDLSGVAHLAAIKGRIPFLHFFDGFRTSHEIQKVECLDYKDLSKLLDEEAFEEFRKSSLNPERPVMRSAVENPDVFFQAREAANPFYDKLPFIVENYMNEINKLTGRNYKLFNYYGAEDAEYVIVAMGSVSGTIQETVDALNRQGKKSGYLQVHLYRPFSLEHFFREMPGTVKKVTVLDRTKEPGALGEPLYLDVCSAFIDQRIRPQIFSGRYGLSSKDVTPAQMVAVYNNMMNVEPKKYFTVGINDDVTHLSLTVGEELDLADEGTISCKLWGLGSDGTVGANKNSIKIIGDHTDRYVQAYFEYDTKKSGGVTKSHLRFGKKPIRSSYYVKMADFVACHNQSYIDKYDIVSDIKNNGIFLLNCSWTGKELDENLPATVKRVLAKKNVQFYIIDAIKIAKEIGLGNRSNTILQAAFFKLSNVIPVPQAVEYMKEAILKTYGKKGDKIIAMNYAAVDQGVDGLQRVDIPLSWLNAADVVAEFNGNVPDFIKNLMIPMNAQKGDDIPVSLFVGMEDGTFPMGTSAFDKRGIAVDVPEWIADNCLQCNQCSYVCPHAAIRPFLITDGETAAAPQGYETKKAKGPGLEIYNYRMQVDVLDCYGCGSCVQVCPAKEKALVMKPLESQNEEIANWDYSLKLSHKDNPLDKFSVKGSQFEQPLLEFSGACAGCGETPYMKLMTQLYGDRMYIANATGCTQAWGAAAPCFPYTVNKDGFGPAWSNSLFENNAEFSLGMCLAVKQQRQRLAMKLEQLLKLTKDEVLKEAIAKWLEHIDDGNVTKTVSKELLAALQAVSLTGVEQAVKEYVLNNKEHLVKKSMWMYGGDGWAYDIGYGGLDHVLASGEDVNILVVDTEVYSNTGGQSSKATPIGAVAQFAASGKKIQKKDLGMLAMTYGYVYVAQVAMGANQAQLIKALKEAESYKGPSLVIAYAPCISHGLTKGMGYAQLEAKNAVEAGYWHLYRYNPLLKEEGNNPFVLDSKEPKASFKDFLMGEVRYSSLLRSFPEEAEVLFAMAEKAATEKYQAYKKMAEK</sequence>
<evidence type="ECO:0000256" key="4">
    <source>
        <dbReference type="ARBA" id="ARBA00022723"/>
    </source>
</evidence>
<dbReference type="Pfam" id="PF13484">
    <property type="entry name" value="Fer4_16"/>
    <property type="match status" value="1"/>
</dbReference>
<keyword evidence="8 12" id="KW-0411">Iron-sulfur</keyword>
<dbReference type="CDD" id="cd03377">
    <property type="entry name" value="TPP_PFOR_PNO"/>
    <property type="match status" value="1"/>
</dbReference>
<feature type="binding site" evidence="12">
    <location>
        <position position="1076"/>
    </location>
    <ligand>
        <name>[4Fe-4S] cluster</name>
        <dbReference type="ChEBI" id="CHEBI:49883"/>
        <label>3</label>
    </ligand>
</feature>
<feature type="binding site" evidence="12">
    <location>
        <position position="693"/>
    </location>
    <ligand>
        <name>[4Fe-4S] cluster</name>
        <dbReference type="ChEBI" id="CHEBI:49883"/>
        <label>1</label>
    </ligand>
</feature>
<evidence type="ECO:0000256" key="3">
    <source>
        <dbReference type="ARBA" id="ARBA00022485"/>
    </source>
</evidence>